<dbReference type="GeneID" id="115463156"/>
<dbReference type="OrthoDB" id="9892686at2759"/>
<evidence type="ECO:0000256" key="1">
    <source>
        <dbReference type="SAM" id="MobiDB-lite"/>
    </source>
</evidence>
<dbReference type="RefSeq" id="XP_030049305.1">
    <property type="nucleotide sequence ID" value="XM_030193445.1"/>
</dbReference>
<evidence type="ECO:0000313" key="3">
    <source>
        <dbReference type="Proteomes" id="UP000515156"/>
    </source>
</evidence>
<dbReference type="InParanoid" id="A0A6P7XF81"/>
<dbReference type="PROSITE" id="PS50805">
    <property type="entry name" value="KRAB"/>
    <property type="match status" value="1"/>
</dbReference>
<feature type="compositionally biased region" description="Polar residues" evidence="1">
    <location>
        <begin position="138"/>
        <end position="155"/>
    </location>
</feature>
<dbReference type="PANTHER" id="PTHR23232">
    <property type="entry name" value="KRAB DOMAIN C2H2 ZINC FINGER"/>
    <property type="match status" value="1"/>
</dbReference>
<organism evidence="3 4">
    <name type="scientific">Microcaecilia unicolor</name>
    <dbReference type="NCBI Taxonomy" id="1415580"/>
    <lineage>
        <taxon>Eukaryota</taxon>
        <taxon>Metazoa</taxon>
        <taxon>Chordata</taxon>
        <taxon>Craniata</taxon>
        <taxon>Vertebrata</taxon>
        <taxon>Euteleostomi</taxon>
        <taxon>Amphibia</taxon>
        <taxon>Gymnophiona</taxon>
        <taxon>Siphonopidae</taxon>
        <taxon>Microcaecilia</taxon>
    </lineage>
</organism>
<name>A0A6P7XF81_9AMPH</name>
<dbReference type="GO" id="GO:0006355">
    <property type="term" value="P:regulation of DNA-templated transcription"/>
    <property type="evidence" value="ECO:0007669"/>
    <property type="project" value="InterPro"/>
</dbReference>
<protein>
    <submittedName>
        <fullName evidence="4">Zinc finger protein 282-like</fullName>
    </submittedName>
</protein>
<dbReference type="Pfam" id="PF01352">
    <property type="entry name" value="KRAB"/>
    <property type="match status" value="1"/>
</dbReference>
<feature type="region of interest" description="Disordered" evidence="1">
    <location>
        <begin position="114"/>
        <end position="155"/>
    </location>
</feature>
<dbReference type="FunCoup" id="A0A6P7XF81">
    <property type="interactions" value="31"/>
</dbReference>
<keyword evidence="3" id="KW-1185">Reference proteome</keyword>
<sequence length="155" mass="17848">MAAGLCAQQVPVTFEDITVYFSQEQWEYLDESQKELYREVMKENYKTLITLGTDHESINPEVLARIKQEKEPHVWDPKESEDRGVPHSCTEKDNPRNSDTETYLWELCAKPEKEKMLSGKDQEETSSCSDWGKRGKNQWISENKQKNSTGGSALA</sequence>
<feature type="region of interest" description="Disordered" evidence="1">
    <location>
        <begin position="69"/>
        <end position="101"/>
    </location>
</feature>
<dbReference type="Proteomes" id="UP000515156">
    <property type="component" value="Chromosome 1"/>
</dbReference>
<dbReference type="KEGG" id="muo:115463156"/>
<gene>
    <name evidence="4" type="primary">LOC115463156</name>
</gene>
<dbReference type="InterPro" id="IPR050169">
    <property type="entry name" value="Krueppel_C2H2_ZnF"/>
</dbReference>
<evidence type="ECO:0000313" key="4">
    <source>
        <dbReference type="RefSeq" id="XP_030049305.1"/>
    </source>
</evidence>
<feature type="compositionally biased region" description="Basic and acidic residues" evidence="1">
    <location>
        <begin position="114"/>
        <end position="123"/>
    </location>
</feature>
<dbReference type="PANTHER" id="PTHR23232:SF118">
    <property type="entry name" value="ZINC FINGER PROTEIN 746"/>
    <property type="match status" value="1"/>
</dbReference>
<feature type="compositionally biased region" description="Basic and acidic residues" evidence="1">
    <location>
        <begin position="69"/>
        <end position="99"/>
    </location>
</feature>
<evidence type="ECO:0000259" key="2">
    <source>
        <dbReference type="PROSITE" id="PS50805"/>
    </source>
</evidence>
<feature type="domain" description="KRAB" evidence="2">
    <location>
        <begin position="12"/>
        <end position="85"/>
    </location>
</feature>
<dbReference type="SUPFAM" id="SSF109640">
    <property type="entry name" value="KRAB domain (Kruppel-associated box)"/>
    <property type="match status" value="1"/>
</dbReference>
<reference evidence="4" key="1">
    <citation type="submission" date="2025-08" db="UniProtKB">
        <authorList>
            <consortium name="RefSeq"/>
        </authorList>
    </citation>
    <scope>IDENTIFICATION</scope>
</reference>
<proteinExistence type="predicted"/>
<dbReference type="AlphaFoldDB" id="A0A6P7XF81"/>
<accession>A0A6P7XF81</accession>
<dbReference type="CDD" id="cd07765">
    <property type="entry name" value="KRAB_A-box"/>
    <property type="match status" value="1"/>
</dbReference>
<dbReference type="InterPro" id="IPR001909">
    <property type="entry name" value="KRAB"/>
</dbReference>
<dbReference type="Gene3D" id="6.10.140.140">
    <property type="match status" value="1"/>
</dbReference>
<dbReference type="SMART" id="SM00349">
    <property type="entry name" value="KRAB"/>
    <property type="match status" value="1"/>
</dbReference>
<dbReference type="InterPro" id="IPR036051">
    <property type="entry name" value="KRAB_dom_sf"/>
</dbReference>